<comment type="similarity">
    <text evidence="3">Belongs to the acetyltransferase family. RimJ subfamily.</text>
</comment>
<name>A0AAN9YHJ1_9PEZI</name>
<comment type="caution">
    <text evidence="6">The sequence shown here is derived from an EMBL/GenBank/DDBJ whole genome shotgun (WGS) entry which is preliminary data.</text>
</comment>
<keyword evidence="7" id="KW-1185">Reference proteome</keyword>
<organism evidence="6 7">
    <name type="scientific">Cytospora paraplurivora</name>
    <dbReference type="NCBI Taxonomy" id="2898453"/>
    <lineage>
        <taxon>Eukaryota</taxon>
        <taxon>Fungi</taxon>
        <taxon>Dikarya</taxon>
        <taxon>Ascomycota</taxon>
        <taxon>Pezizomycotina</taxon>
        <taxon>Sordariomycetes</taxon>
        <taxon>Sordariomycetidae</taxon>
        <taxon>Diaporthales</taxon>
        <taxon>Cytosporaceae</taxon>
        <taxon>Cytospora</taxon>
    </lineage>
</organism>
<feature type="domain" description="N-acetyltransferase" evidence="5">
    <location>
        <begin position="31"/>
        <end position="207"/>
    </location>
</feature>
<evidence type="ECO:0000256" key="2">
    <source>
        <dbReference type="ARBA" id="ARBA00023315"/>
    </source>
</evidence>
<dbReference type="GO" id="GO:0016747">
    <property type="term" value="F:acyltransferase activity, transferring groups other than amino-acyl groups"/>
    <property type="evidence" value="ECO:0007669"/>
    <property type="project" value="InterPro"/>
</dbReference>
<dbReference type="InterPro" id="IPR051531">
    <property type="entry name" value="N-acetyltransferase"/>
</dbReference>
<dbReference type="Pfam" id="PF13302">
    <property type="entry name" value="Acetyltransf_3"/>
    <property type="match status" value="1"/>
</dbReference>
<evidence type="ECO:0000256" key="1">
    <source>
        <dbReference type="ARBA" id="ARBA00022679"/>
    </source>
</evidence>
<accession>A0AAN9YHJ1</accession>
<dbReference type="InterPro" id="IPR016181">
    <property type="entry name" value="Acyl_CoA_acyltransferase"/>
</dbReference>
<evidence type="ECO:0000256" key="4">
    <source>
        <dbReference type="SAM" id="MobiDB-lite"/>
    </source>
</evidence>
<feature type="region of interest" description="Disordered" evidence="4">
    <location>
        <begin position="1"/>
        <end position="25"/>
    </location>
</feature>
<protein>
    <recommendedName>
        <fullName evidence="5">N-acetyltransferase domain-containing protein</fullName>
    </recommendedName>
</protein>
<proteinExistence type="inferred from homology"/>
<dbReference type="InterPro" id="IPR000182">
    <property type="entry name" value="GNAT_dom"/>
</dbReference>
<feature type="compositionally biased region" description="Low complexity" evidence="4">
    <location>
        <begin position="1"/>
        <end position="11"/>
    </location>
</feature>
<dbReference type="PANTHER" id="PTHR43792">
    <property type="entry name" value="GNAT FAMILY, PUTATIVE (AFU_ORTHOLOGUE AFUA_3G00765)-RELATED-RELATED"/>
    <property type="match status" value="1"/>
</dbReference>
<evidence type="ECO:0000313" key="7">
    <source>
        <dbReference type="Proteomes" id="UP001320245"/>
    </source>
</evidence>
<keyword evidence="1" id="KW-0808">Transferase</keyword>
<evidence type="ECO:0000259" key="5">
    <source>
        <dbReference type="PROSITE" id="PS51186"/>
    </source>
</evidence>
<dbReference type="SUPFAM" id="SSF55729">
    <property type="entry name" value="Acyl-CoA N-acyltransferases (Nat)"/>
    <property type="match status" value="1"/>
</dbReference>
<sequence>MASTITNTPNTPSSPPPPPSNSPPILTLPRVTIRPYHPTDAPQSAQQANDPAIAANMRNTFPSPYALRDAEHFINAVALARTSASPLQPAGIRLHYAICRSSDGAFVGGIGLKPLRDVEARTLEVGYWVGREHRGKGYATEAVRGLSGWAFATFPEVLRLEASVFEGNGASEAVLLKAGYQREGVRRKAVWKHDRALDLVYLGLLREEWSGLGGWEAGR</sequence>
<feature type="compositionally biased region" description="Pro residues" evidence="4">
    <location>
        <begin position="12"/>
        <end position="22"/>
    </location>
</feature>
<reference evidence="6 7" key="1">
    <citation type="journal article" date="2023" name="PLoS ONE">
        <title>Cytospora paraplurivora sp. nov. isolated from orchards with fruit tree decline syndrome in Ontario, Canada.</title>
        <authorList>
            <person name="Ilyukhin E."/>
            <person name="Nguyen H.D.T."/>
            <person name="Castle A.J."/>
            <person name="Ellouze W."/>
        </authorList>
    </citation>
    <scope>NUCLEOTIDE SEQUENCE [LARGE SCALE GENOMIC DNA]</scope>
    <source>
        <strain evidence="6 7">FDS-564</strain>
    </source>
</reference>
<evidence type="ECO:0000313" key="6">
    <source>
        <dbReference type="EMBL" id="KAK7745068.1"/>
    </source>
</evidence>
<dbReference type="Proteomes" id="UP001320245">
    <property type="component" value="Unassembled WGS sequence"/>
</dbReference>
<gene>
    <name evidence="6" type="ORF">SLS53_003303</name>
</gene>
<dbReference type="EMBL" id="JAJSPL020000009">
    <property type="protein sequence ID" value="KAK7745068.1"/>
    <property type="molecule type" value="Genomic_DNA"/>
</dbReference>
<evidence type="ECO:0000256" key="3">
    <source>
        <dbReference type="ARBA" id="ARBA00038502"/>
    </source>
</evidence>
<dbReference type="PANTHER" id="PTHR43792:SF8">
    <property type="entry name" value="[RIBOSOMAL PROTEIN US5]-ALANINE N-ACETYLTRANSFERASE"/>
    <property type="match status" value="1"/>
</dbReference>
<dbReference type="PROSITE" id="PS51186">
    <property type="entry name" value="GNAT"/>
    <property type="match status" value="1"/>
</dbReference>
<dbReference type="AlphaFoldDB" id="A0AAN9YHJ1"/>
<keyword evidence="2" id="KW-0012">Acyltransferase</keyword>
<dbReference type="Gene3D" id="3.40.630.30">
    <property type="match status" value="1"/>
</dbReference>